<reference evidence="1 2" key="1">
    <citation type="submission" date="2014-03" db="EMBL/GenBank/DDBJ databases">
        <title>Bradyrhizobium valentinum sp. nov., isolated from effective nodules of Lupinus mariae-josephae, a lupine endemic of basic-lime soils in Eastern Spain.</title>
        <authorList>
            <person name="Duran D."/>
            <person name="Rey L."/>
            <person name="Navarro A."/>
            <person name="Busquets A."/>
            <person name="Imperial J."/>
            <person name="Ruiz-Argueso T."/>
        </authorList>
    </citation>
    <scope>NUCLEOTIDE SEQUENCE [LARGE SCALE GENOMIC DNA]</scope>
    <source>
        <strain evidence="1 2">PAC68</strain>
    </source>
</reference>
<evidence type="ECO:0000313" key="1">
    <source>
        <dbReference type="EMBL" id="KRQ94965.1"/>
    </source>
</evidence>
<comment type="caution">
    <text evidence="1">The sequence shown here is derived from an EMBL/GenBank/DDBJ whole genome shotgun (WGS) entry which is preliminary data.</text>
</comment>
<name>A0A0R3KQD4_9BRAD</name>
<evidence type="ECO:0000313" key="2">
    <source>
        <dbReference type="Proteomes" id="UP000050863"/>
    </source>
</evidence>
<dbReference type="STRING" id="280332.CQ12_38180"/>
<organism evidence="1 2">
    <name type="scientific">Bradyrhizobium jicamae</name>
    <dbReference type="NCBI Taxonomy" id="280332"/>
    <lineage>
        <taxon>Bacteria</taxon>
        <taxon>Pseudomonadati</taxon>
        <taxon>Pseudomonadota</taxon>
        <taxon>Alphaproteobacteria</taxon>
        <taxon>Hyphomicrobiales</taxon>
        <taxon>Nitrobacteraceae</taxon>
        <taxon>Bradyrhizobium</taxon>
    </lineage>
</organism>
<accession>A0A0R3KQD4</accession>
<protein>
    <submittedName>
        <fullName evidence="1">Uncharacterized protein</fullName>
    </submittedName>
</protein>
<gene>
    <name evidence="1" type="ORF">CQ12_38180</name>
</gene>
<keyword evidence="2" id="KW-1185">Reference proteome</keyword>
<dbReference type="AlphaFoldDB" id="A0A0R3KQD4"/>
<dbReference type="Proteomes" id="UP000050863">
    <property type="component" value="Unassembled WGS sequence"/>
</dbReference>
<proteinExistence type="predicted"/>
<dbReference type="EMBL" id="LLXZ01000214">
    <property type="protein sequence ID" value="KRQ94965.1"/>
    <property type="molecule type" value="Genomic_DNA"/>
</dbReference>
<sequence length="111" mass="13076">MNSCLFRRDARRKFRIKRQPALIAISDEIETLPDVLRYAQVINDPFGRFRSVLANRQEHFSGNRANAYRRIHWAYIEPLADQTKVFKLIVKRLFKPLGYHPTGNGNRAHQL</sequence>